<evidence type="ECO:0000256" key="6">
    <source>
        <dbReference type="ARBA" id="ARBA00023004"/>
    </source>
</evidence>
<dbReference type="PROSITE" id="PS00438">
    <property type="entry name" value="CATALASE_2"/>
    <property type="match status" value="1"/>
</dbReference>
<evidence type="ECO:0000256" key="5">
    <source>
        <dbReference type="ARBA" id="ARBA00023002"/>
    </source>
</evidence>
<comment type="similarity">
    <text evidence="1 11">Belongs to the catalase family.</text>
</comment>
<evidence type="ECO:0000256" key="2">
    <source>
        <dbReference type="ARBA" id="ARBA00022559"/>
    </source>
</evidence>
<reference evidence="15" key="1">
    <citation type="submission" date="2016-10" db="EMBL/GenBank/DDBJ databases">
        <authorList>
            <person name="Varghese N."/>
            <person name="Submissions S."/>
        </authorList>
    </citation>
    <scope>NUCLEOTIDE SEQUENCE [LARGE SCALE GENOMIC DNA]</scope>
    <source>
        <strain evidence="15">DSM 45405</strain>
    </source>
</reference>
<evidence type="ECO:0000259" key="13">
    <source>
        <dbReference type="SMART" id="SM01060"/>
    </source>
</evidence>
<evidence type="ECO:0000313" key="14">
    <source>
        <dbReference type="EMBL" id="SEH93091.1"/>
    </source>
</evidence>
<proteinExistence type="inferred from homology"/>
<dbReference type="Pfam" id="PF06628">
    <property type="entry name" value="Catalase-rel"/>
    <property type="match status" value="1"/>
</dbReference>
<dbReference type="EC" id="1.11.1.6" evidence="11"/>
<dbReference type="PANTHER" id="PTHR11465">
    <property type="entry name" value="CATALASE"/>
    <property type="match status" value="1"/>
</dbReference>
<dbReference type="SUPFAM" id="SSF56634">
    <property type="entry name" value="Heme-dependent catalase-like"/>
    <property type="match status" value="1"/>
</dbReference>
<name>A0A1H6M2K5_MYCRU</name>
<dbReference type="OrthoDB" id="3169619at2"/>
<keyword evidence="6 10" id="KW-0408">Iron</keyword>
<dbReference type="FunFam" id="2.40.180.10:FF:000001">
    <property type="entry name" value="Catalase"/>
    <property type="match status" value="1"/>
</dbReference>
<evidence type="ECO:0000313" key="15">
    <source>
        <dbReference type="Proteomes" id="UP000182915"/>
    </source>
</evidence>
<dbReference type="GO" id="GO:0042744">
    <property type="term" value="P:hydrogen peroxide catabolic process"/>
    <property type="evidence" value="ECO:0007669"/>
    <property type="project" value="UniProtKB-KW"/>
</dbReference>
<evidence type="ECO:0000256" key="12">
    <source>
        <dbReference type="SAM" id="MobiDB-lite"/>
    </source>
</evidence>
<comment type="cofactor">
    <cofactor evidence="10">
        <name>heme</name>
        <dbReference type="ChEBI" id="CHEBI:30413"/>
    </cofactor>
</comment>
<keyword evidence="15" id="KW-1185">Reference proteome</keyword>
<keyword evidence="3 10" id="KW-0349">Heme</keyword>
<dbReference type="CDD" id="cd08156">
    <property type="entry name" value="catalase_clade_3"/>
    <property type="match status" value="1"/>
</dbReference>
<dbReference type="InterPro" id="IPR024711">
    <property type="entry name" value="Catalase_clade1/3"/>
</dbReference>
<evidence type="ECO:0000256" key="10">
    <source>
        <dbReference type="PIRSR" id="PIRSR038928-2"/>
    </source>
</evidence>
<dbReference type="GO" id="GO:0046872">
    <property type="term" value="F:metal ion binding"/>
    <property type="evidence" value="ECO:0007669"/>
    <property type="project" value="UniProtKB-KW"/>
</dbReference>
<dbReference type="InterPro" id="IPR020835">
    <property type="entry name" value="Catalase_sf"/>
</dbReference>
<evidence type="ECO:0000256" key="8">
    <source>
        <dbReference type="ARBA" id="ARBA00049254"/>
    </source>
</evidence>
<feature type="compositionally biased region" description="Polar residues" evidence="12">
    <location>
        <begin position="1"/>
        <end position="12"/>
    </location>
</feature>
<feature type="active site" evidence="9">
    <location>
        <position position="128"/>
    </location>
</feature>
<feature type="domain" description="Catalase core" evidence="13">
    <location>
        <begin position="9"/>
        <end position="393"/>
    </location>
</feature>
<evidence type="ECO:0000256" key="1">
    <source>
        <dbReference type="ARBA" id="ARBA00005329"/>
    </source>
</evidence>
<dbReference type="AlphaFoldDB" id="A0A1H6M2K5"/>
<evidence type="ECO:0000256" key="11">
    <source>
        <dbReference type="RuleBase" id="RU000498"/>
    </source>
</evidence>
<dbReference type="InterPro" id="IPR018028">
    <property type="entry name" value="Catalase"/>
</dbReference>
<dbReference type="InterPro" id="IPR011614">
    <property type="entry name" value="Catalase_core"/>
</dbReference>
<dbReference type="GO" id="GO:0004096">
    <property type="term" value="F:catalase activity"/>
    <property type="evidence" value="ECO:0007669"/>
    <property type="project" value="UniProtKB-EC"/>
</dbReference>
<dbReference type="InterPro" id="IPR010582">
    <property type="entry name" value="Catalase_immune_responsive"/>
</dbReference>
<feature type="region of interest" description="Disordered" evidence="12">
    <location>
        <begin position="1"/>
        <end position="21"/>
    </location>
</feature>
<sequence>MTASKFGSTTGTGAPAASDRNTLSVGPNGALLLHDVHFLEQMAHFNRERVPERNPHAKGSGAFGVFTATEDVSQFTKAALFQKGAKTDLLVRFSTVAGEQGSPDTWRDVRGYAMKFYTSEGNYDLVGNNTPIFFVRDPMKFPHFIRSQKRLPDSGLRSAQMQWDFWTQNPESAHQVTYLMGERGLPRTWRHMNGYGSHTYMWVNAAGEKFWVKYHFHTDQGLEFLTNDEAAALAGEDADFHRKDLFDAIARGEYPSWRLSVQVMPYADAADYRFNPFDLTKVWPHADYPLIPVGTYTLNRNPENFFAQIEQAAFSPGNTVPGIGLSPDKMLLGRAFAYNDAQRNRIGTNFHQLPVNQPQNGVPVNTYMFDGQMAYHHSGSAPVYAPNSGGRPWSDTTGPVEDGWQADGELLRAAYALHAEDDDFGQPGTLVRTVWNDEQRGAAVDTIAGSLSGVSGEVLDRALEYWRNVDDDLGARIEKVVRQDTAPEPVQGMGEG</sequence>
<keyword evidence="5 11" id="KW-0560">Oxidoreductase</keyword>
<keyword evidence="2 11" id="KW-0575">Peroxidase</keyword>
<evidence type="ECO:0000256" key="4">
    <source>
        <dbReference type="ARBA" id="ARBA00022723"/>
    </source>
</evidence>
<dbReference type="PROSITE" id="PS00437">
    <property type="entry name" value="CATALASE_1"/>
    <property type="match status" value="1"/>
</dbReference>
<dbReference type="PANTHER" id="PTHR11465:SF9">
    <property type="entry name" value="CATALASE"/>
    <property type="match status" value="1"/>
</dbReference>
<feature type="active site" evidence="9">
    <location>
        <position position="56"/>
    </location>
</feature>
<dbReference type="Gene3D" id="2.40.180.10">
    <property type="entry name" value="Catalase core domain"/>
    <property type="match status" value="1"/>
</dbReference>
<dbReference type="GO" id="GO:0020037">
    <property type="term" value="F:heme binding"/>
    <property type="evidence" value="ECO:0007669"/>
    <property type="project" value="InterPro"/>
</dbReference>
<dbReference type="PIRSF" id="PIRSF038928">
    <property type="entry name" value="Catalase_clade1-3"/>
    <property type="match status" value="1"/>
</dbReference>
<dbReference type="GO" id="GO:0042542">
    <property type="term" value="P:response to hydrogen peroxide"/>
    <property type="evidence" value="ECO:0007669"/>
    <property type="project" value="TreeGrafter"/>
</dbReference>
<keyword evidence="7 11" id="KW-0376">Hydrogen peroxide</keyword>
<dbReference type="RefSeq" id="WP_083410185.1">
    <property type="nucleotide sequence ID" value="NZ_LT629971.1"/>
</dbReference>
<dbReference type="GO" id="GO:0005737">
    <property type="term" value="C:cytoplasm"/>
    <property type="evidence" value="ECO:0007669"/>
    <property type="project" value="TreeGrafter"/>
</dbReference>
<gene>
    <name evidence="14" type="ORF">SAMN04489835_5842</name>
</gene>
<dbReference type="STRING" id="370526.SAMN04489835_5842"/>
<dbReference type="Pfam" id="PF00199">
    <property type="entry name" value="Catalase"/>
    <property type="match status" value="1"/>
</dbReference>
<dbReference type="PROSITE" id="PS51402">
    <property type="entry name" value="CATALASE_3"/>
    <property type="match status" value="1"/>
</dbReference>
<keyword evidence="4 10" id="KW-0479">Metal-binding</keyword>
<protein>
    <recommendedName>
        <fullName evidence="11">Catalase</fullName>
        <ecNumber evidence="11">1.11.1.6</ecNumber>
    </recommendedName>
</protein>
<accession>A0A1H6M2K5</accession>
<dbReference type="Proteomes" id="UP000182915">
    <property type="component" value="Chromosome I"/>
</dbReference>
<evidence type="ECO:0000256" key="9">
    <source>
        <dbReference type="PIRSR" id="PIRSR038928-1"/>
    </source>
</evidence>
<dbReference type="InterPro" id="IPR024708">
    <property type="entry name" value="Catalase_AS"/>
</dbReference>
<dbReference type="InterPro" id="IPR002226">
    <property type="entry name" value="Catalase_haem_BS"/>
</dbReference>
<dbReference type="InterPro" id="IPR040333">
    <property type="entry name" value="Catalase_3"/>
</dbReference>
<dbReference type="EMBL" id="LT629971">
    <property type="protein sequence ID" value="SEH93091.1"/>
    <property type="molecule type" value="Genomic_DNA"/>
</dbReference>
<comment type="catalytic activity">
    <reaction evidence="8 11">
        <text>2 H2O2 = O2 + 2 H2O</text>
        <dbReference type="Rhea" id="RHEA:20309"/>
        <dbReference type="ChEBI" id="CHEBI:15377"/>
        <dbReference type="ChEBI" id="CHEBI:15379"/>
        <dbReference type="ChEBI" id="CHEBI:16240"/>
        <dbReference type="EC" id="1.11.1.6"/>
    </reaction>
</comment>
<dbReference type="PRINTS" id="PR00067">
    <property type="entry name" value="CATALASE"/>
</dbReference>
<evidence type="ECO:0000256" key="3">
    <source>
        <dbReference type="ARBA" id="ARBA00022617"/>
    </source>
</evidence>
<dbReference type="SMART" id="SM01060">
    <property type="entry name" value="Catalase"/>
    <property type="match status" value="1"/>
</dbReference>
<feature type="binding site" description="axial binding residue" evidence="10">
    <location>
        <position position="338"/>
    </location>
    <ligand>
        <name>heme</name>
        <dbReference type="ChEBI" id="CHEBI:30413"/>
    </ligand>
    <ligandPart>
        <name>Fe</name>
        <dbReference type="ChEBI" id="CHEBI:18248"/>
    </ligandPart>
</feature>
<evidence type="ECO:0000256" key="7">
    <source>
        <dbReference type="ARBA" id="ARBA00023324"/>
    </source>
</evidence>
<organism evidence="14 15">
    <name type="scientific">Mycolicibacterium rutilum</name>
    <name type="common">Mycobacterium rutilum</name>
    <dbReference type="NCBI Taxonomy" id="370526"/>
    <lineage>
        <taxon>Bacteria</taxon>
        <taxon>Bacillati</taxon>
        <taxon>Actinomycetota</taxon>
        <taxon>Actinomycetes</taxon>
        <taxon>Mycobacteriales</taxon>
        <taxon>Mycobacteriaceae</taxon>
        <taxon>Mycolicibacterium</taxon>
    </lineage>
</organism>